<dbReference type="Proteomes" id="UP000694523">
    <property type="component" value="Unplaced"/>
</dbReference>
<evidence type="ECO:0000313" key="2">
    <source>
        <dbReference type="Ensembl" id="ENSNMLP00000008590.1"/>
    </source>
</evidence>
<reference evidence="2" key="2">
    <citation type="submission" date="2025-09" db="UniProtKB">
        <authorList>
            <consortium name="Ensembl"/>
        </authorList>
    </citation>
    <scope>IDENTIFICATION</scope>
</reference>
<keyword evidence="1" id="KW-0472">Membrane</keyword>
<protein>
    <recommendedName>
        <fullName evidence="4">Immunoglobulin V-set domain-containing protein</fullName>
    </recommendedName>
</protein>
<keyword evidence="1" id="KW-0812">Transmembrane</keyword>
<dbReference type="AlphaFoldDB" id="A0A8C6SQC7"/>
<evidence type="ECO:0008006" key="4">
    <source>
        <dbReference type="Google" id="ProtNLM"/>
    </source>
</evidence>
<evidence type="ECO:0000313" key="3">
    <source>
        <dbReference type="Proteomes" id="UP000694523"/>
    </source>
</evidence>
<dbReference type="SUPFAM" id="SSF48726">
    <property type="entry name" value="Immunoglobulin"/>
    <property type="match status" value="1"/>
</dbReference>
<accession>A0A8C6SQC7</accession>
<dbReference type="Ensembl" id="ENSNMLT00000009754.1">
    <property type="protein sequence ID" value="ENSNMLP00000008590.1"/>
    <property type="gene ID" value="ENSNMLG00000006059.1"/>
</dbReference>
<proteinExistence type="predicted"/>
<organism evidence="2 3">
    <name type="scientific">Neogobius melanostomus</name>
    <name type="common">round goby</name>
    <dbReference type="NCBI Taxonomy" id="47308"/>
    <lineage>
        <taxon>Eukaryota</taxon>
        <taxon>Metazoa</taxon>
        <taxon>Chordata</taxon>
        <taxon>Craniata</taxon>
        <taxon>Vertebrata</taxon>
        <taxon>Euteleostomi</taxon>
        <taxon>Actinopterygii</taxon>
        <taxon>Neopterygii</taxon>
        <taxon>Teleostei</taxon>
        <taxon>Neoteleostei</taxon>
        <taxon>Acanthomorphata</taxon>
        <taxon>Gobiaria</taxon>
        <taxon>Gobiiformes</taxon>
        <taxon>Gobioidei</taxon>
        <taxon>Gobiidae</taxon>
        <taxon>Benthophilinae</taxon>
        <taxon>Neogobiini</taxon>
        <taxon>Neogobius</taxon>
    </lineage>
</organism>
<keyword evidence="3" id="KW-1185">Reference proteome</keyword>
<name>A0A8C6SQC7_9GOBI</name>
<keyword evidence="1" id="KW-1133">Transmembrane helix</keyword>
<sequence length="146" mass="16929">WQSGGAYGQCLGVCVRRRLEHTVCRDCLRAAGVWSFSEHQYGQAQRNIVTRQAQGTFTLRKNNDIFKMEKVSENEAVTFTFLKVNFSQGGHYYCEYRRNASRGAVTYPQGESIQLTITGNKVYSWLFFNYYYFIFLNLAQSTSIRL</sequence>
<reference evidence="2" key="1">
    <citation type="submission" date="2025-08" db="UniProtKB">
        <authorList>
            <consortium name="Ensembl"/>
        </authorList>
    </citation>
    <scope>IDENTIFICATION</scope>
</reference>
<dbReference type="InterPro" id="IPR036179">
    <property type="entry name" value="Ig-like_dom_sf"/>
</dbReference>
<dbReference type="InterPro" id="IPR013783">
    <property type="entry name" value="Ig-like_fold"/>
</dbReference>
<dbReference type="Gene3D" id="2.60.40.10">
    <property type="entry name" value="Immunoglobulins"/>
    <property type="match status" value="1"/>
</dbReference>
<feature type="transmembrane region" description="Helical" evidence="1">
    <location>
        <begin position="122"/>
        <end position="139"/>
    </location>
</feature>
<evidence type="ECO:0000256" key="1">
    <source>
        <dbReference type="SAM" id="Phobius"/>
    </source>
</evidence>